<dbReference type="Pfam" id="PF03810">
    <property type="entry name" value="IBN_N"/>
    <property type="match status" value="1"/>
</dbReference>
<evidence type="ECO:0000313" key="8">
    <source>
        <dbReference type="EMBL" id="CCC72196.1"/>
    </source>
</evidence>
<organism evidence="8 9">
    <name type="scientific">Naumovozyma castellii</name>
    <name type="common">Yeast</name>
    <name type="synonym">Saccharomyces castellii</name>
    <dbReference type="NCBI Taxonomy" id="27288"/>
    <lineage>
        <taxon>Eukaryota</taxon>
        <taxon>Fungi</taxon>
        <taxon>Dikarya</taxon>
        <taxon>Ascomycota</taxon>
        <taxon>Saccharomycotina</taxon>
        <taxon>Saccharomycetes</taxon>
        <taxon>Saccharomycetales</taxon>
        <taxon>Saccharomycetaceae</taxon>
        <taxon>Naumovozyma</taxon>
    </lineage>
</organism>
<dbReference type="Gene3D" id="1.25.10.10">
    <property type="entry name" value="Leucine-rich Repeat Variant"/>
    <property type="match status" value="1"/>
</dbReference>
<dbReference type="HOGENOM" id="CLU_004196_0_0_1"/>
<dbReference type="GO" id="GO:0061608">
    <property type="term" value="F:nuclear import signal receptor activity"/>
    <property type="evidence" value="ECO:0007669"/>
    <property type="project" value="EnsemblFungi"/>
</dbReference>
<dbReference type="PROSITE" id="PS50166">
    <property type="entry name" value="IMPORTIN_B_NT"/>
    <property type="match status" value="1"/>
</dbReference>
<name>G0VL07_NAUCA</name>
<dbReference type="SUPFAM" id="SSF48371">
    <property type="entry name" value="ARM repeat"/>
    <property type="match status" value="1"/>
</dbReference>
<dbReference type="GO" id="GO:0031267">
    <property type="term" value="F:small GTPase binding"/>
    <property type="evidence" value="ECO:0007669"/>
    <property type="project" value="InterPro"/>
</dbReference>
<evidence type="ECO:0000256" key="1">
    <source>
        <dbReference type="ARBA" id="ARBA00004123"/>
    </source>
</evidence>
<keyword evidence="9" id="KW-1185">Reference proteome</keyword>
<evidence type="ECO:0000256" key="2">
    <source>
        <dbReference type="ARBA" id="ARBA00004496"/>
    </source>
</evidence>
<feature type="domain" description="Importin N-terminal" evidence="7">
    <location>
        <begin position="24"/>
        <end position="104"/>
    </location>
</feature>
<evidence type="ECO:0000256" key="4">
    <source>
        <dbReference type="ARBA" id="ARBA00022490"/>
    </source>
</evidence>
<proteinExistence type="predicted"/>
<dbReference type="GO" id="GO:0005829">
    <property type="term" value="C:cytosol"/>
    <property type="evidence" value="ECO:0007669"/>
    <property type="project" value="TreeGrafter"/>
</dbReference>
<dbReference type="GO" id="GO:0005635">
    <property type="term" value="C:nuclear envelope"/>
    <property type="evidence" value="ECO:0007669"/>
    <property type="project" value="TreeGrafter"/>
</dbReference>
<dbReference type="AlphaFoldDB" id="G0VL07"/>
<dbReference type="OMA" id="KNFEYRS"/>
<reference key="2">
    <citation type="submission" date="2011-08" db="EMBL/GenBank/DDBJ databases">
        <title>Genome sequence of Naumovozyma castellii.</title>
        <authorList>
            <person name="Gordon J.L."/>
            <person name="Armisen D."/>
            <person name="Proux-Wera E."/>
            <person name="OhEigeartaigh S.S."/>
            <person name="Byrne K.P."/>
            <person name="Wolfe K.H."/>
        </authorList>
    </citation>
    <scope>NUCLEOTIDE SEQUENCE</scope>
    <source>
        <strain>Type strain:CBS 4309</strain>
    </source>
</reference>
<protein>
    <recommendedName>
        <fullName evidence="7">Importin N-terminal domain-containing protein</fullName>
    </recommendedName>
</protein>
<dbReference type="InParanoid" id="G0VL07"/>
<dbReference type="InterPro" id="IPR016024">
    <property type="entry name" value="ARM-type_fold"/>
</dbReference>
<dbReference type="PANTHER" id="PTHR10997:SF18">
    <property type="entry name" value="D-IMPORTIN 7_RANBP7"/>
    <property type="match status" value="1"/>
</dbReference>
<evidence type="ECO:0000256" key="5">
    <source>
        <dbReference type="ARBA" id="ARBA00022927"/>
    </source>
</evidence>
<dbReference type="eggNOG" id="KOG1991">
    <property type="taxonomic scope" value="Eukaryota"/>
</dbReference>
<keyword evidence="6" id="KW-0539">Nucleus</keyword>
<evidence type="ECO:0000256" key="6">
    <source>
        <dbReference type="ARBA" id="ARBA00023242"/>
    </source>
</evidence>
<dbReference type="Proteomes" id="UP000001640">
    <property type="component" value="Chromosome 10"/>
</dbReference>
<keyword evidence="4" id="KW-0963">Cytoplasm</keyword>
<dbReference type="FunCoup" id="G0VL07">
    <property type="interactions" value="1461"/>
</dbReference>
<keyword evidence="5" id="KW-0653">Protein transport</keyword>
<gene>
    <name evidence="8" type="primary">NCAS0J02170</name>
    <name evidence="8" type="ordered locus">NCAS_0J02170</name>
</gene>
<dbReference type="PANTHER" id="PTHR10997">
    <property type="entry name" value="IMPORTIN-7, 8, 11"/>
    <property type="match status" value="1"/>
</dbReference>
<comment type="subcellular location">
    <subcellularLocation>
        <location evidence="2">Cytoplasm</location>
    </subcellularLocation>
    <subcellularLocation>
        <location evidence="1">Nucleus</location>
    </subcellularLocation>
</comment>
<dbReference type="STRING" id="1064592.G0VL07"/>
<accession>G0VL07</accession>
<evidence type="ECO:0000259" key="7">
    <source>
        <dbReference type="PROSITE" id="PS50166"/>
    </source>
</evidence>
<keyword evidence="3" id="KW-0813">Transport</keyword>
<evidence type="ECO:0000313" key="9">
    <source>
        <dbReference type="Proteomes" id="UP000001640"/>
    </source>
</evidence>
<evidence type="ECO:0000256" key="3">
    <source>
        <dbReference type="ARBA" id="ARBA00022448"/>
    </source>
</evidence>
<dbReference type="KEGG" id="ncs:NCAS_0J02170"/>
<dbReference type="SMART" id="SM00913">
    <property type="entry name" value="IBN_N"/>
    <property type="match status" value="1"/>
</dbReference>
<dbReference type="OrthoDB" id="760868at2759"/>
<dbReference type="InterPro" id="IPR011989">
    <property type="entry name" value="ARM-like"/>
</dbReference>
<dbReference type="EMBL" id="HE576761">
    <property type="protein sequence ID" value="CCC72196.1"/>
    <property type="molecule type" value="Genomic_DNA"/>
</dbReference>
<dbReference type="InterPro" id="IPR001494">
    <property type="entry name" value="Importin-beta_N"/>
</dbReference>
<dbReference type="GeneID" id="96905892"/>
<sequence>MDANPLLECFAFTLHPDASTRTQAEASLKEASATPGFLGACLDIISSNEVPEQIKLSASLYFKNKINYGWNQEQNGGNKNSPVYSVDNDEKPVIKDMLLQTMLQCAKQSPSCIRILNSALSTIIAYDYPEKKWESLLPQSMELLSSNNDIDSIHIGLLCLSEIFRTYRWKNNDDRQELEMLIMQSFPNLLEFTNTTLFQEGKNMNDAKFGELVKLVIKIYKFVVYTDLPFVLQRPESFIPWANFFVAIIQQDLPTELLNSTANDIDSRNRNPWVKCKKWAYANLYRLFQRYASRSLTRKFDYKDFKEMYLSQFLPQLLNLIFQQIERWGNRSLWLSDASIYYCLNFIEQCVVQKTTWKLVEPHYTVILQHVIFRLLTPTEETLETFENDPQEYIHRNLELWDDDYSPDLAAIALLITCITKRGKVTLQPTLEFIISNLQANVGDFQNITLENAVQIESSLKIFSSIIDRLTAKDSFAAEVEQFLKAFVYPFFSSNYAFLRARACEIASKLEVVEFRDTSVMPVIYQGIMSCFIEDNDCLPVNLAAALAMQAFITKRDFKEALSPAVIPTMHKLLALSNEFETDAVSGVMQEFVEQFAEQLQPFGVELMNNLVQQFLKFAIDLHEASNYDPNNMLAQNDIPDESDKQMAALGVLSTAISILLSFENSPEIVKNLEQSFYPAAEFILKNDMEDFYHELCEFLESSSFLLKTISPIAWKVLELIGECNRKPESMVAFYLEDFLVALNNILVYGKDELQKNDFYSKILFEIYQKAISSDDNSLSELVSIFELSQKMTLALGQKLQPAYREQFLKDVINAIVTEKDAGLKKHVVFGVTSFNVIIANMISEPLSTLNFLQQANILELFFQTWFTVYIPNFQRVYDIKLSLIAVLDMSCNVSEMELNALSLNSIVPQLGKVLVQLIGKLPKAIKDLEDKRKEFSAFGSEKFEGWDDTLAGDYDDEDEEDGAADADGNFDELVEMLRKDNDYAFVNGGSFGDNDTFDDLEEDPLTESILTSIDAFAFFRNSISSLQQGNVERYQEIMATLTPDDEQILNHVLSL</sequence>
<dbReference type="RefSeq" id="XP_003678533.1">
    <property type="nucleotide sequence ID" value="XM_003678485.1"/>
</dbReference>
<dbReference type="FunFam" id="1.25.10.10:FF:000244">
    <property type="entry name" value="Nonsense-mediated mRNA decay protein"/>
    <property type="match status" value="1"/>
</dbReference>
<dbReference type="GO" id="GO:0006606">
    <property type="term" value="P:protein import into nucleus"/>
    <property type="evidence" value="ECO:0007669"/>
    <property type="project" value="EnsemblFungi"/>
</dbReference>
<reference evidence="8 9" key="1">
    <citation type="journal article" date="2011" name="Proc. Natl. Acad. Sci. U.S.A.">
        <title>Evolutionary erosion of yeast sex chromosomes by mating-type switching accidents.</title>
        <authorList>
            <person name="Gordon J.L."/>
            <person name="Armisen D."/>
            <person name="Proux-Wera E."/>
            <person name="Oheigeartaigh S.S."/>
            <person name="Byrne K.P."/>
            <person name="Wolfe K.H."/>
        </authorList>
    </citation>
    <scope>NUCLEOTIDE SEQUENCE [LARGE SCALE GENOMIC DNA]</scope>
    <source>
        <strain evidence="9">ATCC 76901 / BCRC 22586 / CBS 4309 / NBRC 1992 / NRRL Y-12630</strain>
    </source>
</reference>